<dbReference type="EMBL" id="JAWHVL010000025">
    <property type="protein sequence ID" value="MDV2633334.1"/>
    <property type="molecule type" value="Genomic_DNA"/>
</dbReference>
<dbReference type="SMART" id="SM00530">
    <property type="entry name" value="HTH_XRE"/>
    <property type="match status" value="1"/>
</dbReference>
<evidence type="ECO:0000256" key="1">
    <source>
        <dbReference type="ARBA" id="ARBA00023125"/>
    </source>
</evidence>
<name>A0AAE4SZQ7_9LACT</name>
<feature type="domain" description="HTH cro/C1-type" evidence="2">
    <location>
        <begin position="44"/>
        <end position="98"/>
    </location>
</feature>
<dbReference type="AlphaFoldDB" id="A0AAE4SZQ7"/>
<sequence length="108" mass="12729">MNKLLSMFRHSYIDANHFSCLSNFKLLDETELFKITGGHFSTSFKYHRLENHYTQEQLAELLDVDTHTIRNWESNKTIPKGTDLFNSSQLFGISIDTLWDAENKYKNH</sequence>
<dbReference type="Proteomes" id="UP001152820">
    <property type="component" value="Unassembled WGS sequence"/>
</dbReference>
<reference evidence="3" key="2">
    <citation type="journal article" date="2023" name="Food Microbiol.">
        <title>Evaluation of the fermentation potential of lactic acid bacteria isolated from herbs, fruits and vegetables as starter cultures in nut-based milk alternatives.</title>
        <authorList>
            <person name="Huang W."/>
            <person name="Dong A."/>
            <person name="Pham H.T."/>
            <person name="Zhou C."/>
            <person name="Huo Z."/>
            <person name="Watjen A.P."/>
            <person name="Prakash S."/>
            <person name="Bang-Berthelsen C.H."/>
            <person name="Turner M.S."/>
        </authorList>
    </citation>
    <scope>NUCLEOTIDE SEQUENCE</scope>
    <source>
        <strain evidence="3">593</strain>
    </source>
</reference>
<dbReference type="RefSeq" id="WP_226898150.1">
    <property type="nucleotide sequence ID" value="NZ_CP059049.1"/>
</dbReference>
<dbReference type="EMBL" id="JAOWLO010000002">
    <property type="protein sequence ID" value="MDG5048164.1"/>
    <property type="molecule type" value="Genomic_DNA"/>
</dbReference>
<organism evidence="4 5">
    <name type="scientific">Lactococcus lactis</name>
    <dbReference type="NCBI Taxonomy" id="1358"/>
    <lineage>
        <taxon>Bacteria</taxon>
        <taxon>Bacillati</taxon>
        <taxon>Bacillota</taxon>
        <taxon>Bacilli</taxon>
        <taxon>Lactobacillales</taxon>
        <taxon>Streptococcaceae</taxon>
        <taxon>Lactococcus</taxon>
    </lineage>
</organism>
<dbReference type="Gene3D" id="1.10.260.40">
    <property type="entry name" value="lambda repressor-like DNA-binding domains"/>
    <property type="match status" value="1"/>
</dbReference>
<evidence type="ECO:0000313" key="3">
    <source>
        <dbReference type="EMBL" id="MDG5048164.1"/>
    </source>
</evidence>
<dbReference type="InterPro" id="IPR001387">
    <property type="entry name" value="Cro/C1-type_HTH"/>
</dbReference>
<accession>A0AAE4SZQ7</accession>
<comment type="caution">
    <text evidence="4">The sequence shown here is derived from an EMBL/GenBank/DDBJ whole genome shotgun (WGS) entry which is preliminary data.</text>
</comment>
<dbReference type="PANTHER" id="PTHR46558:SF4">
    <property type="entry name" value="DNA-BIDING PHAGE PROTEIN"/>
    <property type="match status" value="1"/>
</dbReference>
<dbReference type="InterPro" id="IPR010982">
    <property type="entry name" value="Lambda_DNA-bd_dom_sf"/>
</dbReference>
<dbReference type="Pfam" id="PF01381">
    <property type="entry name" value="HTH_3"/>
    <property type="match status" value="1"/>
</dbReference>
<dbReference type="Proteomes" id="UP001186047">
    <property type="component" value="Unassembled WGS sequence"/>
</dbReference>
<keyword evidence="1" id="KW-0238">DNA-binding</keyword>
<reference evidence="3" key="1">
    <citation type="submission" date="2022-10" db="EMBL/GenBank/DDBJ databases">
        <authorList>
            <person name="Turner M.S."/>
            <person name="Huang W."/>
        </authorList>
    </citation>
    <scope>NUCLEOTIDE SEQUENCE</scope>
    <source>
        <strain evidence="3">593</strain>
    </source>
</reference>
<evidence type="ECO:0000259" key="2">
    <source>
        <dbReference type="PROSITE" id="PS50943"/>
    </source>
</evidence>
<evidence type="ECO:0000313" key="5">
    <source>
        <dbReference type="Proteomes" id="UP001186047"/>
    </source>
</evidence>
<dbReference type="GO" id="GO:0003677">
    <property type="term" value="F:DNA binding"/>
    <property type="evidence" value="ECO:0007669"/>
    <property type="project" value="UniProtKB-KW"/>
</dbReference>
<protein>
    <submittedName>
        <fullName evidence="3">Helix-turn-helix domain-containing protein</fullName>
    </submittedName>
    <submittedName>
        <fullName evidence="4">Helix-turn-helix transcriptional regulator</fullName>
    </submittedName>
</protein>
<dbReference type="PANTHER" id="PTHR46558">
    <property type="entry name" value="TRACRIPTIONAL REGULATORY PROTEIN-RELATED-RELATED"/>
    <property type="match status" value="1"/>
</dbReference>
<gene>
    <name evidence="3" type="ORF">OGZ38_03225</name>
    <name evidence="4" type="ORF">RZO31_10720</name>
</gene>
<evidence type="ECO:0000313" key="4">
    <source>
        <dbReference type="EMBL" id="MDV2633334.1"/>
    </source>
</evidence>
<dbReference type="CDD" id="cd00093">
    <property type="entry name" value="HTH_XRE"/>
    <property type="match status" value="1"/>
</dbReference>
<dbReference type="SUPFAM" id="SSF47413">
    <property type="entry name" value="lambda repressor-like DNA-binding domains"/>
    <property type="match status" value="1"/>
</dbReference>
<proteinExistence type="predicted"/>
<dbReference type="PROSITE" id="PS50943">
    <property type="entry name" value="HTH_CROC1"/>
    <property type="match status" value="1"/>
</dbReference>
<reference evidence="4" key="3">
    <citation type="submission" date="2023-10" db="EMBL/GenBank/DDBJ databases">
        <title>Production of high quality cheese from raw caw milk (raw cheese).</title>
        <authorList>
            <person name="Samouris G."/>
        </authorList>
    </citation>
    <scope>NUCLEOTIDE SEQUENCE</scope>
    <source>
        <strain evidence="4">M17-3</strain>
    </source>
</reference>